<comment type="caution">
    <text evidence="1">The sequence shown here is derived from an EMBL/GenBank/DDBJ whole genome shotgun (WGS) entry which is preliminary data.</text>
</comment>
<reference evidence="1" key="1">
    <citation type="submission" date="2023-01" db="EMBL/GenBank/DDBJ databases">
        <title>The chitinases involved in constricting ring structure development in the nematode-trapping fungus Drechslerella dactyloides.</title>
        <authorList>
            <person name="Wang R."/>
            <person name="Zhang L."/>
            <person name="Tang P."/>
            <person name="Li S."/>
            <person name="Liang L."/>
        </authorList>
    </citation>
    <scope>NUCLEOTIDE SEQUENCE</scope>
    <source>
        <strain evidence="1">YMF1.00031</strain>
    </source>
</reference>
<sequence>MSTGGSSLAALATSKSDIDQEIIDNLQDFTADTLTFRNEATGIVQKCEVLDTLGYHDKRAVYKCLWRGKFLVLKWWDETDRSCRWSPYIPSIYARGQVIQGALKAGLIIIMEFRSGEIFTPRIWHFMEEAERLLFKRTLHDAFHSFREEHVVHPDAQFNVLWDLASRRLTVIDWEEMRIDSDNETVRPENFEIFLVLTSCEERNLSQ</sequence>
<evidence type="ECO:0000313" key="1">
    <source>
        <dbReference type="EMBL" id="KAJ6262291.1"/>
    </source>
</evidence>
<name>A0AAD6J547_DREDA</name>
<accession>A0AAD6J547</accession>
<protein>
    <submittedName>
        <fullName evidence="1">Uncharacterized protein</fullName>
    </submittedName>
</protein>
<dbReference type="Proteomes" id="UP001221413">
    <property type="component" value="Unassembled WGS sequence"/>
</dbReference>
<dbReference type="EMBL" id="JAQGDS010000003">
    <property type="protein sequence ID" value="KAJ6262291.1"/>
    <property type="molecule type" value="Genomic_DNA"/>
</dbReference>
<dbReference type="AlphaFoldDB" id="A0AAD6J547"/>
<gene>
    <name evidence="1" type="ORF">Dda_3098</name>
</gene>
<evidence type="ECO:0000313" key="2">
    <source>
        <dbReference type="Proteomes" id="UP001221413"/>
    </source>
</evidence>
<organism evidence="1 2">
    <name type="scientific">Drechslerella dactyloides</name>
    <name type="common">Nematode-trapping fungus</name>
    <name type="synonym">Arthrobotrys dactyloides</name>
    <dbReference type="NCBI Taxonomy" id="74499"/>
    <lineage>
        <taxon>Eukaryota</taxon>
        <taxon>Fungi</taxon>
        <taxon>Dikarya</taxon>
        <taxon>Ascomycota</taxon>
        <taxon>Pezizomycotina</taxon>
        <taxon>Orbiliomycetes</taxon>
        <taxon>Orbiliales</taxon>
        <taxon>Orbiliaceae</taxon>
        <taxon>Drechslerella</taxon>
    </lineage>
</organism>
<proteinExistence type="predicted"/>
<keyword evidence="2" id="KW-1185">Reference proteome</keyword>